<dbReference type="PANTHER" id="PTHR43073">
    <property type="entry name" value="DIHYDROPYRIMIDINE DEHYDROGENASE [NADP(+)]"/>
    <property type="match status" value="1"/>
</dbReference>
<dbReference type="GO" id="GO:0005737">
    <property type="term" value="C:cytoplasm"/>
    <property type="evidence" value="ECO:0007669"/>
    <property type="project" value="InterPro"/>
</dbReference>
<evidence type="ECO:0000256" key="10">
    <source>
        <dbReference type="ARBA" id="ARBA00047685"/>
    </source>
</evidence>
<dbReference type="Pfam" id="PF01180">
    <property type="entry name" value="DHO_dh"/>
    <property type="match status" value="1"/>
</dbReference>
<dbReference type="Gene3D" id="3.20.20.70">
    <property type="entry name" value="Aldolase class I"/>
    <property type="match status" value="1"/>
</dbReference>
<dbReference type="GO" id="GO:0051536">
    <property type="term" value="F:iron-sulfur cluster binding"/>
    <property type="evidence" value="ECO:0007669"/>
    <property type="project" value="UniProtKB-KW"/>
</dbReference>
<protein>
    <recommendedName>
        <fullName evidence="14">dihydrouracil dehydrogenase (NAD(+))</fullName>
        <ecNumber evidence="14">1.3.1.1</ecNumber>
    </recommendedName>
    <alternativeName>
        <fullName evidence="9">Dihydrothymine dehydrogenase</fullName>
    </alternativeName>
    <alternativeName>
        <fullName evidence="8">Dihydrouracil dehydrogenase</fullName>
    </alternativeName>
</protein>
<dbReference type="InterPro" id="IPR001295">
    <property type="entry name" value="Dihydroorotate_DH_CS"/>
</dbReference>
<comment type="catalytic activity">
    <reaction evidence="10">
        <text>5,6-dihydrothymine + NAD(+) = thymine + NADH + H(+)</text>
        <dbReference type="Rhea" id="RHEA:28791"/>
        <dbReference type="ChEBI" id="CHEBI:15378"/>
        <dbReference type="ChEBI" id="CHEBI:17821"/>
        <dbReference type="ChEBI" id="CHEBI:27468"/>
        <dbReference type="ChEBI" id="CHEBI:57540"/>
        <dbReference type="ChEBI" id="CHEBI:57945"/>
        <dbReference type="EC" id="1.3.1.1"/>
    </reaction>
</comment>
<evidence type="ECO:0000313" key="17">
    <source>
        <dbReference type="Proteomes" id="UP000824261"/>
    </source>
</evidence>
<comment type="caution">
    <text evidence="16">The sequence shown here is derived from an EMBL/GenBank/DDBJ whole genome shotgun (WGS) entry which is preliminary data.</text>
</comment>
<dbReference type="EC" id="1.3.1.1" evidence="14"/>
<keyword evidence="6" id="KW-0408">Iron</keyword>
<feature type="domain" description="4Fe-4S ferredoxin-type" evidence="15">
    <location>
        <begin position="377"/>
        <end position="408"/>
    </location>
</feature>
<comment type="function">
    <text evidence="12">Involved in pyrimidine base degradation. Catalyzes physiologically the reduction of uracil to 5,6-dihydrouracil (DHU) by using NADH as a specific cosubstrate. It also catalyzes the reverse reaction and the reduction of thymine to 5,6-dihydrothymine (DHT).</text>
</comment>
<comment type="catalytic activity">
    <reaction evidence="11">
        <text>5,6-dihydrouracil + NAD(+) = uracil + NADH + H(+)</text>
        <dbReference type="Rhea" id="RHEA:20189"/>
        <dbReference type="ChEBI" id="CHEBI:15378"/>
        <dbReference type="ChEBI" id="CHEBI:15901"/>
        <dbReference type="ChEBI" id="CHEBI:17568"/>
        <dbReference type="ChEBI" id="CHEBI:57540"/>
        <dbReference type="ChEBI" id="CHEBI:57945"/>
        <dbReference type="EC" id="1.3.1.1"/>
    </reaction>
</comment>
<evidence type="ECO:0000313" key="16">
    <source>
        <dbReference type="EMBL" id="HIR02006.1"/>
    </source>
</evidence>
<dbReference type="InterPro" id="IPR013785">
    <property type="entry name" value="Aldolase_TIM"/>
</dbReference>
<evidence type="ECO:0000256" key="1">
    <source>
        <dbReference type="ARBA" id="ARBA00001917"/>
    </source>
</evidence>
<dbReference type="GO" id="GO:0006210">
    <property type="term" value="P:thymine catabolic process"/>
    <property type="evidence" value="ECO:0007669"/>
    <property type="project" value="TreeGrafter"/>
</dbReference>
<dbReference type="GO" id="GO:0050661">
    <property type="term" value="F:NADP binding"/>
    <property type="evidence" value="ECO:0007669"/>
    <property type="project" value="TreeGrafter"/>
</dbReference>
<sequence length="429" mass="47251">MADLTTEFLGYKLKNPVGVSSCDFGETKWEAQHVIDQGIGWLTGKTVHKIDGPHRWPRPYFYPLKRFSNDFKDTWVASQMFSKIPYDEWMSKEGPAIVELCRKNNVMYIGSMNAAGMDPENWLPILRDLESIGVDAIELDTGGPHATFGAVESEIDCGAPQAMDPEKSGAIVKMCTEAVDVPIIFKATPQCVNQAAVSHSVVRNGAAAITANNTFYGTWIDPETASFYGGPYAVGFSLGRIFQPFSIAKVLETTASVKGVPLIGVGGIGTWDDCVRYMMAGATVAGLCSLIYSRGAGILKDCIEGMSDFMDRKGYKHTSEFIGCCVEDFGYVRDWPREEIMAKDTPIVPQFDMDKCTGCGTCAKLCPYFAISMEDGKPQVDLEHCMGCGWCMGYCPQYKDPVIKMVRRDNGKVVWDGHGVHDKWILDNA</sequence>
<dbReference type="GO" id="GO:0002058">
    <property type="term" value="F:uracil binding"/>
    <property type="evidence" value="ECO:0007669"/>
    <property type="project" value="TreeGrafter"/>
</dbReference>
<dbReference type="Proteomes" id="UP000824261">
    <property type="component" value="Unassembled WGS sequence"/>
</dbReference>
<evidence type="ECO:0000256" key="14">
    <source>
        <dbReference type="ARBA" id="ARBA00049728"/>
    </source>
</evidence>
<dbReference type="PROSITE" id="PS00198">
    <property type="entry name" value="4FE4S_FER_1"/>
    <property type="match status" value="2"/>
</dbReference>
<dbReference type="EMBL" id="DVGB01000087">
    <property type="protein sequence ID" value="HIR02006.1"/>
    <property type="molecule type" value="Genomic_DNA"/>
</dbReference>
<evidence type="ECO:0000256" key="8">
    <source>
        <dbReference type="ARBA" id="ARBA00030119"/>
    </source>
</evidence>
<keyword evidence="7" id="KW-0411">Iron-sulfur</keyword>
<reference evidence="16" key="1">
    <citation type="submission" date="2020-10" db="EMBL/GenBank/DDBJ databases">
        <authorList>
            <person name="Gilroy R."/>
        </authorList>
    </citation>
    <scope>NUCLEOTIDE SEQUENCE</scope>
    <source>
        <strain evidence="16">ChiGjej1B1-2707</strain>
    </source>
</reference>
<dbReference type="GO" id="GO:0004152">
    <property type="term" value="F:dihydroorotate dehydrogenase activity"/>
    <property type="evidence" value="ECO:0007669"/>
    <property type="project" value="UniProtKB-ARBA"/>
</dbReference>
<evidence type="ECO:0000256" key="13">
    <source>
        <dbReference type="ARBA" id="ARBA00049714"/>
    </source>
</evidence>
<dbReference type="InterPro" id="IPR017896">
    <property type="entry name" value="4Fe4S_Fe-S-bd"/>
</dbReference>
<gene>
    <name evidence="16" type="ORF">IAA69_07080</name>
</gene>
<accession>A0A9D1A332</accession>
<evidence type="ECO:0000256" key="5">
    <source>
        <dbReference type="ARBA" id="ARBA00023002"/>
    </source>
</evidence>
<evidence type="ECO:0000256" key="3">
    <source>
        <dbReference type="ARBA" id="ARBA00010804"/>
    </source>
</evidence>
<dbReference type="GO" id="GO:0046872">
    <property type="term" value="F:metal ion binding"/>
    <property type="evidence" value="ECO:0007669"/>
    <property type="project" value="UniProtKB-KW"/>
</dbReference>
<evidence type="ECO:0000256" key="11">
    <source>
        <dbReference type="ARBA" id="ARBA00048792"/>
    </source>
</evidence>
<evidence type="ECO:0000259" key="15">
    <source>
        <dbReference type="PROSITE" id="PS51379"/>
    </source>
</evidence>
<organism evidence="16 17">
    <name type="scientific">Candidatus Aveggerthella stercoripullorum</name>
    <dbReference type="NCBI Taxonomy" id="2840688"/>
    <lineage>
        <taxon>Bacteria</taxon>
        <taxon>Bacillati</taxon>
        <taxon>Actinomycetota</taxon>
        <taxon>Coriobacteriia</taxon>
        <taxon>Eggerthellales</taxon>
        <taxon>Eggerthellaceae</taxon>
        <taxon>Eggerthellaceae incertae sedis</taxon>
        <taxon>Candidatus Aveggerthella</taxon>
    </lineage>
</organism>
<dbReference type="Pfam" id="PF13237">
    <property type="entry name" value="Fer4_10"/>
    <property type="match status" value="1"/>
</dbReference>
<keyword evidence="4" id="KW-0479">Metal-binding</keyword>
<dbReference type="SUPFAM" id="SSF51395">
    <property type="entry name" value="FMN-linked oxidoreductases"/>
    <property type="match status" value="1"/>
</dbReference>
<evidence type="ECO:0000256" key="6">
    <source>
        <dbReference type="ARBA" id="ARBA00023004"/>
    </source>
</evidence>
<dbReference type="PROSITE" id="PS51379">
    <property type="entry name" value="4FE4S_FER_2"/>
    <property type="match status" value="2"/>
</dbReference>
<evidence type="ECO:0000256" key="9">
    <source>
        <dbReference type="ARBA" id="ARBA00032722"/>
    </source>
</evidence>
<dbReference type="Gene3D" id="3.30.70.20">
    <property type="match status" value="1"/>
</dbReference>
<comment type="pathway">
    <text evidence="2">Pyrimidine metabolism; UMP biosynthesis via de novo pathway.</text>
</comment>
<dbReference type="GO" id="GO:0006212">
    <property type="term" value="P:uracil catabolic process"/>
    <property type="evidence" value="ECO:0007669"/>
    <property type="project" value="TreeGrafter"/>
</dbReference>
<name>A0A9D1A332_9ACTN</name>
<evidence type="ECO:0000256" key="12">
    <source>
        <dbReference type="ARBA" id="ARBA00049578"/>
    </source>
</evidence>
<dbReference type="SUPFAM" id="SSF54862">
    <property type="entry name" value="4Fe-4S ferredoxins"/>
    <property type="match status" value="1"/>
</dbReference>
<comment type="similarity">
    <text evidence="3">Belongs to the dihydropyrimidine dehydrogenase family.</text>
</comment>
<feature type="domain" description="4Fe-4S ferredoxin-type" evidence="15">
    <location>
        <begin position="347"/>
        <end position="376"/>
    </location>
</feature>
<dbReference type="AlphaFoldDB" id="A0A9D1A332"/>
<dbReference type="GO" id="GO:0006207">
    <property type="term" value="P:'de novo' pyrimidine nucleobase biosynthetic process"/>
    <property type="evidence" value="ECO:0007669"/>
    <property type="project" value="InterPro"/>
</dbReference>
<comment type="subunit">
    <text evidence="13">Heterotetramer of 2 PreA and 2 PreT subunits.</text>
</comment>
<keyword evidence="5" id="KW-0560">Oxidoreductase</keyword>
<dbReference type="InterPro" id="IPR005720">
    <property type="entry name" value="Dihydroorotate_DH_cat"/>
</dbReference>
<reference evidence="16" key="2">
    <citation type="journal article" date="2021" name="PeerJ">
        <title>Extensive microbial diversity within the chicken gut microbiome revealed by metagenomics and culture.</title>
        <authorList>
            <person name="Gilroy R."/>
            <person name="Ravi A."/>
            <person name="Getino M."/>
            <person name="Pursley I."/>
            <person name="Horton D.L."/>
            <person name="Alikhan N.F."/>
            <person name="Baker D."/>
            <person name="Gharbi K."/>
            <person name="Hall N."/>
            <person name="Watson M."/>
            <person name="Adriaenssens E.M."/>
            <person name="Foster-Nyarko E."/>
            <person name="Jarju S."/>
            <person name="Secka A."/>
            <person name="Antonio M."/>
            <person name="Oren A."/>
            <person name="Chaudhuri R.R."/>
            <person name="La Ragione R."/>
            <person name="Hildebrand F."/>
            <person name="Pallen M.J."/>
        </authorList>
    </citation>
    <scope>NUCLEOTIDE SEQUENCE</scope>
    <source>
        <strain evidence="16">ChiGjej1B1-2707</strain>
    </source>
</reference>
<dbReference type="GO" id="GO:0004159">
    <property type="term" value="F:dihydropyrimidine dehydrogenase (NAD+) activity"/>
    <property type="evidence" value="ECO:0007669"/>
    <property type="project" value="UniProtKB-EC"/>
</dbReference>
<proteinExistence type="inferred from homology"/>
<evidence type="ECO:0000256" key="2">
    <source>
        <dbReference type="ARBA" id="ARBA00004725"/>
    </source>
</evidence>
<dbReference type="PROSITE" id="PS00912">
    <property type="entry name" value="DHODEHASE_2"/>
    <property type="match status" value="1"/>
</dbReference>
<evidence type="ECO:0000256" key="4">
    <source>
        <dbReference type="ARBA" id="ARBA00022723"/>
    </source>
</evidence>
<dbReference type="InterPro" id="IPR017900">
    <property type="entry name" value="4Fe4S_Fe_S_CS"/>
</dbReference>
<comment type="cofactor">
    <cofactor evidence="1">
        <name>FMN</name>
        <dbReference type="ChEBI" id="CHEBI:58210"/>
    </cofactor>
</comment>
<dbReference type="PANTHER" id="PTHR43073:SF2">
    <property type="entry name" value="DIHYDROPYRIMIDINE DEHYDROGENASE [NADP(+)]"/>
    <property type="match status" value="1"/>
</dbReference>
<evidence type="ECO:0000256" key="7">
    <source>
        <dbReference type="ARBA" id="ARBA00023014"/>
    </source>
</evidence>